<feature type="binding site" evidence="12">
    <location>
        <position position="220"/>
    </location>
    <ligand>
        <name>Zn(2+)</name>
        <dbReference type="ChEBI" id="CHEBI:29105"/>
        <label>1</label>
    </ligand>
</feature>
<dbReference type="InterPro" id="IPR006026">
    <property type="entry name" value="Peptidase_Metallo"/>
</dbReference>
<comment type="cofactor">
    <cofactor evidence="12">
        <name>Zn(2+)</name>
        <dbReference type="ChEBI" id="CHEBI:29105"/>
    </cofactor>
    <text evidence="12">Binds 2 Zn(2+) ions per subunit.</text>
</comment>
<feature type="repeat" description="Hemopexin" evidence="14">
    <location>
        <begin position="364"/>
        <end position="410"/>
    </location>
</feature>
<protein>
    <submittedName>
        <fullName evidence="18">Matrix metalloproteinase 16</fullName>
    </submittedName>
</protein>
<sequence length="559" mass="63283">MAVDRLSYLLLSVIVSMSAVCRGTQGKTIQEIAVSPENLQTGLDFLKKYKYVGDQMDETVVNNLIDPSEFEAIIRNMQLYMPDVDPTGILDDKTMAAMAMPRCGVPDPSGEGDETIGGRLRRFSHSGGRWEERKITYRVLNAPPELNYDVVREAIRRAFNVWQTFIPRDFVEVSSGQADIMMKFGEYHHGDPYPFDGPSGTLAHAFGPFGYGDPIEGDVHFDDSETFSVRTFDDINLFLVAAHEIGHSLGLGHSQDSTALMAPFYSGYQPNFELPYDDILGIQTLYGSRPDTPREKPVTVKPVTQAMQTTELPLVCQMSFDCVAYIRGEIFAFKEDRFWRVREPGKSLTPAEGYKTNEFFKGLPSGIQAAYERYYDQRILFFKGMEYWVYDGIVPLPGYPKLIANLSSDLPGNLQAAATWGEYNKVHFFKRGRVYRYDEFEKRVDEGYPYPIDSAFPGVPKGLDGAFRYNDKMAYFVKGKYFFRYNDITKKVDEGYPRPFVADFFGCNPNLYIFNGVNNTDYDYFGMGNDNGNNGGSVLSINFIFHILLMFITSLAVSS</sequence>
<feature type="domain" description="Peptidase metallopeptidase" evidence="17">
    <location>
        <begin position="126"/>
        <end position="288"/>
    </location>
</feature>
<dbReference type="InterPro" id="IPR036375">
    <property type="entry name" value="Hemopexin-like_dom_sf"/>
</dbReference>
<keyword evidence="15" id="KW-0472">Membrane</keyword>
<dbReference type="InterPro" id="IPR033739">
    <property type="entry name" value="M10A_MMP"/>
</dbReference>
<dbReference type="CDD" id="cd00094">
    <property type="entry name" value="HX"/>
    <property type="match status" value="1"/>
</dbReference>
<feature type="binding site" evidence="12">
    <location>
        <position position="189"/>
    </location>
    <ligand>
        <name>Zn(2+)</name>
        <dbReference type="ChEBI" id="CHEBI:29105"/>
        <label>1</label>
    </ligand>
</feature>
<dbReference type="PROSITE" id="PS00546">
    <property type="entry name" value="CYSTEINE_SWITCH"/>
    <property type="match status" value="1"/>
</dbReference>
<evidence type="ECO:0000256" key="13">
    <source>
        <dbReference type="PIRSR" id="PIRSR621190-4"/>
    </source>
</evidence>
<feature type="binding site" description="in inhibited form" evidence="12">
    <location>
        <position position="103"/>
    </location>
    <ligand>
        <name>Zn(2+)</name>
        <dbReference type="ChEBI" id="CHEBI:29105"/>
        <label>2</label>
        <note>catalytic</note>
    </ligand>
</feature>
<feature type="binding site" evidence="12">
    <location>
        <position position="261"/>
    </location>
    <ligand>
        <name>Zn(2+)</name>
        <dbReference type="ChEBI" id="CHEBI:29105"/>
        <label>2</label>
        <note>catalytic</note>
    </ligand>
</feature>
<feature type="binding site" evidence="12">
    <location>
        <position position="464"/>
    </location>
    <ligand>
        <name>Ca(2+)</name>
        <dbReference type="ChEBI" id="CHEBI:29108"/>
        <label>4</label>
    </ligand>
</feature>
<feature type="binding site" evidence="12">
    <location>
        <position position="225"/>
    </location>
    <ligand>
        <name>Ca(2+)</name>
        <dbReference type="ChEBI" id="CHEBI:29108"/>
        <label>1</label>
    </ligand>
</feature>
<feature type="binding site" evidence="11">
    <location>
        <position position="243"/>
    </location>
    <ligand>
        <name>Zn(2+)</name>
        <dbReference type="ChEBI" id="CHEBI:29105"/>
        <label>2</label>
        <note>catalytic</note>
    </ligand>
</feature>
<feature type="binding site" evidence="12">
    <location>
        <position position="179"/>
    </location>
    <ligand>
        <name>Ca(2+)</name>
        <dbReference type="ChEBI" id="CHEBI:29108"/>
        <label>2</label>
    </ligand>
</feature>
<evidence type="ECO:0000256" key="5">
    <source>
        <dbReference type="ARBA" id="ARBA00022737"/>
    </source>
</evidence>
<dbReference type="AlphaFoldDB" id="A0A2R3WIV4"/>
<dbReference type="EMBL" id="MG009443">
    <property type="protein sequence ID" value="AVQ67917.1"/>
    <property type="molecule type" value="mRNA"/>
</dbReference>
<keyword evidence="4 16" id="KW-0732">Signal</keyword>
<dbReference type="InterPro" id="IPR001818">
    <property type="entry name" value="Pept_M10_metallopeptidase"/>
</dbReference>
<name>A0A2R3WIV4_STIJA</name>
<feature type="binding site" evidence="12">
    <location>
        <position position="196"/>
    </location>
    <ligand>
        <name>Ca(2+)</name>
        <dbReference type="ChEBI" id="CHEBI:29108"/>
        <label>3</label>
    </ligand>
</feature>
<dbReference type="Pfam" id="PF00413">
    <property type="entry name" value="Peptidase_M10"/>
    <property type="match status" value="1"/>
</dbReference>
<dbReference type="GO" id="GO:0006508">
    <property type="term" value="P:proteolysis"/>
    <property type="evidence" value="ECO:0007669"/>
    <property type="project" value="UniProtKB-KW"/>
</dbReference>
<keyword evidence="8" id="KW-0482">Metalloprotease</keyword>
<comment type="cofactor">
    <cofactor evidence="12">
        <name>Ca(2+)</name>
        <dbReference type="ChEBI" id="CHEBI:29108"/>
    </cofactor>
    <text evidence="12">Can bind about 5 Ca(2+) ions per subunit.</text>
</comment>
<evidence type="ECO:0000256" key="8">
    <source>
        <dbReference type="ARBA" id="ARBA00023049"/>
    </source>
</evidence>
<reference evidence="18" key="1">
    <citation type="submission" date="2017-09" db="EMBL/GenBank/DDBJ databases">
        <authorList>
            <person name="Ehlers B."/>
            <person name="Leendertz F.H."/>
        </authorList>
    </citation>
    <scope>NUCLEOTIDE SEQUENCE</scope>
</reference>
<evidence type="ECO:0000256" key="3">
    <source>
        <dbReference type="ARBA" id="ARBA00022723"/>
    </source>
</evidence>
<dbReference type="InterPro" id="IPR036365">
    <property type="entry name" value="PGBD-like_sf"/>
</dbReference>
<keyword evidence="15" id="KW-0812">Transmembrane</keyword>
<evidence type="ECO:0000256" key="9">
    <source>
        <dbReference type="ARBA" id="ARBA00023145"/>
    </source>
</evidence>
<feature type="binding site" evidence="12">
    <location>
        <position position="204"/>
    </location>
    <ligand>
        <name>Zn(2+)</name>
        <dbReference type="ChEBI" id="CHEBI:29105"/>
        <label>1</label>
    </ligand>
</feature>
<keyword evidence="2" id="KW-0645">Protease</keyword>
<evidence type="ECO:0000259" key="17">
    <source>
        <dbReference type="SMART" id="SM00235"/>
    </source>
</evidence>
<evidence type="ECO:0000313" key="18">
    <source>
        <dbReference type="EMBL" id="AVQ67917.1"/>
    </source>
</evidence>
<dbReference type="Gene3D" id="2.110.10.10">
    <property type="entry name" value="Hemopexin-like domain"/>
    <property type="match status" value="1"/>
</dbReference>
<evidence type="ECO:0000256" key="15">
    <source>
        <dbReference type="SAM" id="Phobius"/>
    </source>
</evidence>
<evidence type="ECO:0000256" key="1">
    <source>
        <dbReference type="ARBA" id="ARBA00010370"/>
    </source>
</evidence>
<dbReference type="PANTHER" id="PTHR10201:SF294">
    <property type="entry name" value="MATRIX METALLOPROTEINASE 16"/>
    <property type="match status" value="1"/>
</dbReference>
<dbReference type="CDD" id="cd04278">
    <property type="entry name" value="ZnMc_MMP"/>
    <property type="match status" value="1"/>
</dbReference>
<dbReference type="SUPFAM" id="SSF50923">
    <property type="entry name" value="Hemopexin-like domain"/>
    <property type="match status" value="1"/>
</dbReference>
<dbReference type="PANTHER" id="PTHR10201">
    <property type="entry name" value="MATRIX METALLOPROTEINASE"/>
    <property type="match status" value="1"/>
</dbReference>
<keyword evidence="7 11" id="KW-0862">Zinc</keyword>
<feature type="transmembrane region" description="Helical" evidence="15">
    <location>
        <begin position="538"/>
        <end position="557"/>
    </location>
</feature>
<organism evidence="18">
    <name type="scientific">Stichopus japonicus</name>
    <name type="common">Sea cucumber</name>
    <dbReference type="NCBI Taxonomy" id="307972"/>
    <lineage>
        <taxon>Eukaryota</taxon>
        <taxon>Metazoa</taxon>
        <taxon>Echinodermata</taxon>
        <taxon>Eleutherozoa</taxon>
        <taxon>Echinozoa</taxon>
        <taxon>Holothuroidea</taxon>
        <taxon>Aspidochirotacea</taxon>
        <taxon>Aspidochirotida</taxon>
        <taxon>Stichopodidae</taxon>
        <taxon>Apostichopus</taxon>
    </lineage>
</organism>
<feature type="active site" evidence="10">
    <location>
        <position position="244"/>
    </location>
</feature>
<feature type="binding site" evidence="11">
    <location>
        <position position="247"/>
    </location>
    <ligand>
        <name>Zn(2+)</name>
        <dbReference type="ChEBI" id="CHEBI:29105"/>
        <label>2</label>
        <note>catalytic</note>
    </ligand>
</feature>
<evidence type="ECO:0000256" key="7">
    <source>
        <dbReference type="ARBA" id="ARBA00022833"/>
    </source>
</evidence>
<dbReference type="SUPFAM" id="SSF47090">
    <property type="entry name" value="PGBD-like"/>
    <property type="match status" value="1"/>
</dbReference>
<feature type="chain" id="PRO_5015349120" evidence="16">
    <location>
        <begin position="27"/>
        <end position="559"/>
    </location>
</feature>
<dbReference type="Gene3D" id="3.40.390.10">
    <property type="entry name" value="Collagenase (Catalytic Domain)"/>
    <property type="match status" value="1"/>
</dbReference>
<feature type="repeat" description="Hemopexin" evidence="14">
    <location>
        <begin position="460"/>
        <end position="507"/>
    </location>
</feature>
<dbReference type="GO" id="GO:0031012">
    <property type="term" value="C:extracellular matrix"/>
    <property type="evidence" value="ECO:0007669"/>
    <property type="project" value="InterPro"/>
</dbReference>
<dbReference type="GO" id="GO:0030198">
    <property type="term" value="P:extracellular matrix organization"/>
    <property type="evidence" value="ECO:0007669"/>
    <property type="project" value="TreeGrafter"/>
</dbReference>
<keyword evidence="12" id="KW-0106">Calcium</keyword>
<dbReference type="GO" id="GO:0008270">
    <property type="term" value="F:zinc ion binding"/>
    <property type="evidence" value="ECO:0007669"/>
    <property type="project" value="InterPro"/>
</dbReference>
<feature type="signal peptide" evidence="16">
    <location>
        <begin position="1"/>
        <end position="26"/>
    </location>
</feature>
<dbReference type="PIRSF" id="PIRSF001191">
    <property type="entry name" value="Peptidase_M10A_matrix"/>
    <property type="match status" value="1"/>
</dbReference>
<feature type="binding site" evidence="11">
    <location>
        <position position="253"/>
    </location>
    <ligand>
        <name>Zn(2+)</name>
        <dbReference type="ChEBI" id="CHEBI:29105"/>
        <label>2</label>
        <note>catalytic</note>
    </ligand>
</feature>
<accession>A0A2R3WIV4</accession>
<keyword evidence="3 11" id="KW-0479">Metal-binding</keyword>
<feature type="binding site" evidence="12">
    <location>
        <position position="197"/>
    </location>
    <ligand>
        <name>Ca(2+)</name>
        <dbReference type="ChEBI" id="CHEBI:29108"/>
        <label>3</label>
    </ligand>
</feature>
<feature type="binding site" evidence="12">
    <location>
        <position position="222"/>
    </location>
    <ligand>
        <name>Ca(2+)</name>
        <dbReference type="ChEBI" id="CHEBI:29108"/>
        <label>3</label>
    </ligand>
</feature>
<feature type="binding site" evidence="12">
    <location>
        <position position="223"/>
    </location>
    <ligand>
        <name>Ca(2+)</name>
        <dbReference type="ChEBI" id="CHEBI:29108"/>
        <label>1</label>
    </ligand>
</feature>
<feature type="binding site" evidence="12">
    <location>
        <position position="199"/>
    </location>
    <ligand>
        <name>Ca(2+)</name>
        <dbReference type="ChEBI" id="CHEBI:29108"/>
        <label>3</label>
    </ligand>
</feature>
<keyword evidence="15" id="KW-1133">Transmembrane helix</keyword>
<dbReference type="SMART" id="SM00120">
    <property type="entry name" value="HX"/>
    <property type="match status" value="4"/>
</dbReference>
<dbReference type="SMART" id="SM00235">
    <property type="entry name" value="ZnMc"/>
    <property type="match status" value="1"/>
</dbReference>
<dbReference type="SUPFAM" id="SSF55486">
    <property type="entry name" value="Metalloproteases ('zincins'), catalytic domain"/>
    <property type="match status" value="1"/>
</dbReference>
<dbReference type="InterPro" id="IPR024079">
    <property type="entry name" value="MetalloPept_cat_dom_sf"/>
</dbReference>
<keyword evidence="9" id="KW-0865">Zymogen</keyword>
<feature type="repeat" description="Hemopexin" evidence="14">
    <location>
        <begin position="313"/>
        <end position="363"/>
    </location>
</feature>
<evidence type="ECO:0000256" key="14">
    <source>
        <dbReference type="PROSITE-ProRule" id="PRU01011"/>
    </source>
</evidence>
<keyword evidence="6" id="KW-0378">Hydrolase</keyword>
<dbReference type="GO" id="GO:0005615">
    <property type="term" value="C:extracellular space"/>
    <property type="evidence" value="ECO:0007669"/>
    <property type="project" value="TreeGrafter"/>
</dbReference>
<dbReference type="InterPro" id="IPR021190">
    <property type="entry name" value="Pept_M10A"/>
</dbReference>
<comment type="similarity">
    <text evidence="1">Belongs to the peptidase M10A family.</text>
</comment>
<dbReference type="InterPro" id="IPR018487">
    <property type="entry name" value="Hemopexin-like_repeat"/>
</dbReference>
<dbReference type="GO" id="GO:0004222">
    <property type="term" value="F:metalloendopeptidase activity"/>
    <property type="evidence" value="ECO:0007669"/>
    <property type="project" value="InterPro"/>
</dbReference>
<evidence type="ECO:0000256" key="11">
    <source>
        <dbReference type="PIRSR" id="PIRSR001191-2"/>
    </source>
</evidence>
<dbReference type="PRINTS" id="PR00138">
    <property type="entry name" value="MATRIXIN"/>
</dbReference>
<dbReference type="GO" id="GO:0030574">
    <property type="term" value="P:collagen catabolic process"/>
    <property type="evidence" value="ECO:0007669"/>
    <property type="project" value="TreeGrafter"/>
</dbReference>
<feature type="binding site" evidence="12">
    <location>
        <position position="191"/>
    </location>
    <ligand>
        <name>Zn(2+)</name>
        <dbReference type="ChEBI" id="CHEBI:29105"/>
        <label>1</label>
    </ligand>
</feature>
<dbReference type="Pfam" id="PF00045">
    <property type="entry name" value="Hemopexin"/>
    <property type="match status" value="4"/>
</dbReference>
<evidence type="ECO:0000256" key="16">
    <source>
        <dbReference type="SAM" id="SignalP"/>
    </source>
</evidence>
<feature type="binding site" evidence="12">
    <location>
        <position position="417"/>
    </location>
    <ligand>
        <name>Ca(2+)</name>
        <dbReference type="ChEBI" id="CHEBI:29108"/>
        <label>5</label>
    </ligand>
</feature>
<evidence type="ECO:0000256" key="12">
    <source>
        <dbReference type="PIRSR" id="PIRSR621190-2"/>
    </source>
</evidence>
<keyword evidence="5" id="KW-0677">Repeat</keyword>
<feature type="binding site" evidence="12">
    <location>
        <position position="218"/>
    </location>
    <ligand>
        <name>Ca(2+)</name>
        <dbReference type="ChEBI" id="CHEBI:29108"/>
        <label>2</label>
    </ligand>
</feature>
<feature type="modified residue" description="Phosphotyrosine; by PKDCC" evidence="13">
    <location>
        <position position="399"/>
    </location>
</feature>
<evidence type="ECO:0000256" key="4">
    <source>
        <dbReference type="ARBA" id="ARBA00022729"/>
    </source>
</evidence>
<evidence type="ECO:0000256" key="2">
    <source>
        <dbReference type="ARBA" id="ARBA00022670"/>
    </source>
</evidence>
<proteinExistence type="evidence at transcript level"/>
<feature type="binding site" evidence="12">
    <location>
        <position position="225"/>
    </location>
    <ligand>
        <name>Ca(2+)</name>
        <dbReference type="ChEBI" id="CHEBI:29108"/>
        <label>3</label>
    </ligand>
</feature>
<dbReference type="FunFam" id="2.110.10.10:FF:000005">
    <property type="entry name" value="Stromelysin-3 preproprotein"/>
    <property type="match status" value="1"/>
</dbReference>
<dbReference type="PROSITE" id="PS51642">
    <property type="entry name" value="HEMOPEXIN_2"/>
    <property type="match status" value="4"/>
</dbReference>
<feature type="binding site" evidence="12">
    <location>
        <position position="370"/>
    </location>
    <ligand>
        <name>Ca(2+)</name>
        <dbReference type="ChEBI" id="CHEBI:29108"/>
        <label>5</label>
    </ligand>
</feature>
<dbReference type="InterPro" id="IPR000585">
    <property type="entry name" value="Hemopexin-like_dom"/>
</dbReference>
<evidence type="ECO:0000256" key="6">
    <source>
        <dbReference type="ARBA" id="ARBA00022801"/>
    </source>
</evidence>
<feature type="repeat" description="Hemopexin" evidence="14">
    <location>
        <begin position="411"/>
        <end position="459"/>
    </location>
</feature>
<feature type="binding site" evidence="12">
    <location>
        <position position="321"/>
    </location>
    <ligand>
        <name>Ca(2+)</name>
        <dbReference type="ChEBI" id="CHEBI:29108"/>
        <label>4</label>
    </ligand>
</feature>
<dbReference type="InterPro" id="IPR021158">
    <property type="entry name" value="Pept_M10A_Zn_BS"/>
</dbReference>
<evidence type="ECO:0000256" key="10">
    <source>
        <dbReference type="PIRSR" id="PIRSR001191-1"/>
    </source>
</evidence>